<evidence type="ECO:0008006" key="3">
    <source>
        <dbReference type="Google" id="ProtNLM"/>
    </source>
</evidence>
<evidence type="ECO:0000313" key="1">
    <source>
        <dbReference type="EMBL" id="SIQ14630.1"/>
    </source>
</evidence>
<keyword evidence="2" id="KW-1185">Reference proteome</keyword>
<sequence length="84" mass="9039">MKNKLSDLNDHLFAQLERLGDESLKGDALANEVDRSRAVTSVAKEIISNASLQLDAVKLKAEYMGLKQDDVPLLLNGKGDGDGA</sequence>
<name>A0A1N6QDL1_9GAMM</name>
<reference evidence="1 2" key="1">
    <citation type="submission" date="2017-01" db="EMBL/GenBank/DDBJ databases">
        <authorList>
            <person name="Mah S.A."/>
            <person name="Swanson W.J."/>
            <person name="Moy G.W."/>
            <person name="Vacquier V.D."/>
        </authorList>
    </citation>
    <scope>NUCLEOTIDE SEQUENCE [LARGE SCALE GENOMIC DNA]</scope>
    <source>
        <strain evidence="1 2">DSM 7027</strain>
    </source>
</reference>
<gene>
    <name evidence="1" type="ORF">SAMN05421647_102434</name>
</gene>
<dbReference type="RefSeq" id="WP_076461902.1">
    <property type="nucleotide sequence ID" value="NZ_FTMN01000002.1"/>
</dbReference>
<dbReference type="Proteomes" id="UP000186895">
    <property type="component" value="Unassembled WGS sequence"/>
</dbReference>
<accession>A0A1N6QDL1</accession>
<dbReference type="EMBL" id="FTMN01000002">
    <property type="protein sequence ID" value="SIQ14630.1"/>
    <property type="molecule type" value="Genomic_DNA"/>
</dbReference>
<dbReference type="STRING" id="49186.SAMN05421647_102434"/>
<evidence type="ECO:0000313" key="2">
    <source>
        <dbReference type="Proteomes" id="UP000186895"/>
    </source>
</evidence>
<organism evidence="1 2">
    <name type="scientific">Marinobacterium stanieri</name>
    <dbReference type="NCBI Taxonomy" id="49186"/>
    <lineage>
        <taxon>Bacteria</taxon>
        <taxon>Pseudomonadati</taxon>
        <taxon>Pseudomonadota</taxon>
        <taxon>Gammaproteobacteria</taxon>
        <taxon>Oceanospirillales</taxon>
        <taxon>Oceanospirillaceae</taxon>
        <taxon>Marinobacterium</taxon>
    </lineage>
</organism>
<dbReference type="AlphaFoldDB" id="A0A1N6QDL1"/>
<protein>
    <recommendedName>
        <fullName evidence="3">Phage protein</fullName>
    </recommendedName>
</protein>
<proteinExistence type="predicted"/>